<evidence type="ECO:0000313" key="3">
    <source>
        <dbReference type="EMBL" id="KAJ5223376.1"/>
    </source>
</evidence>
<feature type="transmembrane region" description="Helical" evidence="2">
    <location>
        <begin position="20"/>
        <end position="45"/>
    </location>
</feature>
<evidence type="ECO:0000256" key="2">
    <source>
        <dbReference type="SAM" id="Phobius"/>
    </source>
</evidence>
<protein>
    <submittedName>
        <fullName evidence="3">Uncharacterized protein</fullName>
    </submittedName>
</protein>
<keyword evidence="4" id="KW-1185">Reference proteome</keyword>
<dbReference type="GeneID" id="83204517"/>
<organism evidence="3 4">
    <name type="scientific">Penicillium chermesinum</name>
    <dbReference type="NCBI Taxonomy" id="63820"/>
    <lineage>
        <taxon>Eukaryota</taxon>
        <taxon>Fungi</taxon>
        <taxon>Dikarya</taxon>
        <taxon>Ascomycota</taxon>
        <taxon>Pezizomycotina</taxon>
        <taxon>Eurotiomycetes</taxon>
        <taxon>Eurotiomycetidae</taxon>
        <taxon>Eurotiales</taxon>
        <taxon>Aspergillaceae</taxon>
        <taxon>Penicillium</taxon>
    </lineage>
</organism>
<feature type="region of interest" description="Disordered" evidence="1">
    <location>
        <begin position="123"/>
        <end position="144"/>
    </location>
</feature>
<comment type="caution">
    <text evidence="3">The sequence shown here is derived from an EMBL/GenBank/DDBJ whole genome shotgun (WGS) entry which is preliminary data.</text>
</comment>
<dbReference type="Proteomes" id="UP001150941">
    <property type="component" value="Unassembled WGS sequence"/>
</dbReference>
<reference evidence="3" key="1">
    <citation type="submission" date="2022-11" db="EMBL/GenBank/DDBJ databases">
        <authorList>
            <person name="Petersen C."/>
        </authorList>
    </citation>
    <scope>NUCLEOTIDE SEQUENCE</scope>
    <source>
        <strain evidence="3">IBT 19713</strain>
    </source>
</reference>
<keyword evidence="2" id="KW-0812">Transmembrane</keyword>
<proteinExistence type="predicted"/>
<dbReference type="RefSeq" id="XP_058327559.1">
    <property type="nucleotide sequence ID" value="XM_058477214.1"/>
</dbReference>
<gene>
    <name evidence="3" type="ORF">N7468_007918</name>
</gene>
<dbReference type="AlphaFoldDB" id="A0A9W9NP28"/>
<dbReference type="EMBL" id="JAPQKS010000006">
    <property type="protein sequence ID" value="KAJ5223376.1"/>
    <property type="molecule type" value="Genomic_DNA"/>
</dbReference>
<name>A0A9W9NP28_9EURO</name>
<keyword evidence="2" id="KW-0472">Membrane</keyword>
<reference evidence="3" key="2">
    <citation type="journal article" date="2023" name="IMA Fungus">
        <title>Comparative genomic study of the Penicillium genus elucidates a diverse pangenome and 15 lateral gene transfer events.</title>
        <authorList>
            <person name="Petersen C."/>
            <person name="Sorensen T."/>
            <person name="Nielsen M.R."/>
            <person name="Sondergaard T.E."/>
            <person name="Sorensen J.L."/>
            <person name="Fitzpatrick D.A."/>
            <person name="Frisvad J.C."/>
            <person name="Nielsen K.L."/>
        </authorList>
    </citation>
    <scope>NUCLEOTIDE SEQUENCE</scope>
    <source>
        <strain evidence="3">IBT 19713</strain>
    </source>
</reference>
<evidence type="ECO:0000256" key="1">
    <source>
        <dbReference type="SAM" id="MobiDB-lite"/>
    </source>
</evidence>
<evidence type="ECO:0000313" key="4">
    <source>
        <dbReference type="Proteomes" id="UP001150941"/>
    </source>
</evidence>
<accession>A0A9W9NP28</accession>
<feature type="compositionally biased region" description="Basic and acidic residues" evidence="1">
    <location>
        <begin position="127"/>
        <end position="144"/>
    </location>
</feature>
<keyword evidence="2" id="KW-1133">Transmembrane helix</keyword>
<sequence>MAVIWFVSGVVLGRWTPALLLFGLSNNILLSWLARSHFFILGTWVRPTRQRENRNRQFGVIRPGPGSIVVLPHIIQPCRGSHDTALEHEANCQEDVVAMWRKADLDYGASTVPALKLQGNALNATETAEKQSSRRLHDTSLKEK</sequence>